<organism evidence="2 3">
    <name type="scientific">Elysia crispata</name>
    <name type="common">lettuce slug</name>
    <dbReference type="NCBI Taxonomy" id="231223"/>
    <lineage>
        <taxon>Eukaryota</taxon>
        <taxon>Metazoa</taxon>
        <taxon>Spiralia</taxon>
        <taxon>Lophotrochozoa</taxon>
        <taxon>Mollusca</taxon>
        <taxon>Gastropoda</taxon>
        <taxon>Heterobranchia</taxon>
        <taxon>Euthyneura</taxon>
        <taxon>Panpulmonata</taxon>
        <taxon>Sacoglossa</taxon>
        <taxon>Placobranchoidea</taxon>
        <taxon>Plakobranchidae</taxon>
        <taxon>Elysia</taxon>
    </lineage>
</organism>
<dbReference type="EMBL" id="JAWDGP010004592">
    <property type="protein sequence ID" value="KAK3763164.1"/>
    <property type="molecule type" value="Genomic_DNA"/>
</dbReference>
<comment type="caution">
    <text evidence="2">The sequence shown here is derived from an EMBL/GenBank/DDBJ whole genome shotgun (WGS) entry which is preliminary data.</text>
</comment>
<keyword evidence="3" id="KW-1185">Reference proteome</keyword>
<feature type="region of interest" description="Disordered" evidence="1">
    <location>
        <begin position="1"/>
        <end position="25"/>
    </location>
</feature>
<accession>A0AAE0Z5H4</accession>
<evidence type="ECO:0000313" key="2">
    <source>
        <dbReference type="EMBL" id="KAK3763164.1"/>
    </source>
</evidence>
<evidence type="ECO:0000256" key="1">
    <source>
        <dbReference type="SAM" id="MobiDB-lite"/>
    </source>
</evidence>
<dbReference type="Proteomes" id="UP001283361">
    <property type="component" value="Unassembled WGS sequence"/>
</dbReference>
<dbReference type="AlphaFoldDB" id="A0AAE0Z5H4"/>
<name>A0AAE0Z5H4_9GAST</name>
<sequence length="82" mass="9085">MVRSHELGKQRPITVTDSCGRPTSSQIDTEVLETERAWRQVDLAVAATTPTISPTGRFYTMHGVRTQGAPSTVGWENREISQ</sequence>
<evidence type="ECO:0000313" key="3">
    <source>
        <dbReference type="Proteomes" id="UP001283361"/>
    </source>
</evidence>
<gene>
    <name evidence="2" type="ORF">RRG08_035846</name>
</gene>
<proteinExistence type="predicted"/>
<reference evidence="2" key="1">
    <citation type="journal article" date="2023" name="G3 (Bethesda)">
        <title>A reference genome for the long-term kleptoplast-retaining sea slug Elysia crispata morphotype clarki.</title>
        <authorList>
            <person name="Eastman K.E."/>
            <person name="Pendleton A.L."/>
            <person name="Shaikh M.A."/>
            <person name="Suttiyut T."/>
            <person name="Ogas R."/>
            <person name="Tomko P."/>
            <person name="Gavelis G."/>
            <person name="Widhalm J.R."/>
            <person name="Wisecaver J.H."/>
        </authorList>
    </citation>
    <scope>NUCLEOTIDE SEQUENCE</scope>
    <source>
        <strain evidence="2">ECLA1</strain>
    </source>
</reference>
<protein>
    <submittedName>
        <fullName evidence="2">Uncharacterized protein</fullName>
    </submittedName>
</protein>
<feature type="compositionally biased region" description="Polar residues" evidence="1">
    <location>
        <begin position="13"/>
        <end position="25"/>
    </location>
</feature>